<evidence type="ECO:0000313" key="2">
    <source>
        <dbReference type="Proteomes" id="UP001153678"/>
    </source>
</evidence>
<organism evidence="1 2">
    <name type="scientific">Funneliformis geosporum</name>
    <dbReference type="NCBI Taxonomy" id="1117311"/>
    <lineage>
        <taxon>Eukaryota</taxon>
        <taxon>Fungi</taxon>
        <taxon>Fungi incertae sedis</taxon>
        <taxon>Mucoromycota</taxon>
        <taxon>Glomeromycotina</taxon>
        <taxon>Glomeromycetes</taxon>
        <taxon>Glomerales</taxon>
        <taxon>Glomeraceae</taxon>
        <taxon>Funneliformis</taxon>
    </lineage>
</organism>
<sequence length="99" mass="11146">MNTNESSNSSSSKKRLQQTKLDYFGIANNFVQGKEKSTASNTGEDVALIENLLVKRTRDENTKQKIVEILQNLKGLSGKVLLKKILEDKSYDLFGDNKH</sequence>
<protein>
    <submittedName>
        <fullName evidence="1">2140_t:CDS:1</fullName>
    </submittedName>
</protein>
<reference evidence="1" key="1">
    <citation type="submission" date="2022-08" db="EMBL/GenBank/DDBJ databases">
        <authorList>
            <person name="Kallberg Y."/>
            <person name="Tangrot J."/>
            <person name="Rosling A."/>
        </authorList>
    </citation>
    <scope>NUCLEOTIDE SEQUENCE</scope>
    <source>
        <strain evidence="1">Wild A</strain>
    </source>
</reference>
<name>A0A9W4T7G2_9GLOM</name>
<comment type="caution">
    <text evidence="1">The sequence shown here is derived from an EMBL/GenBank/DDBJ whole genome shotgun (WGS) entry which is preliminary data.</text>
</comment>
<dbReference type="OrthoDB" id="10599417at2759"/>
<feature type="non-terminal residue" evidence="1">
    <location>
        <position position="99"/>
    </location>
</feature>
<dbReference type="AlphaFoldDB" id="A0A9W4T7G2"/>
<dbReference type="EMBL" id="CAMKVN010012582">
    <property type="protein sequence ID" value="CAI2195533.1"/>
    <property type="molecule type" value="Genomic_DNA"/>
</dbReference>
<keyword evidence="2" id="KW-1185">Reference proteome</keyword>
<dbReference type="Proteomes" id="UP001153678">
    <property type="component" value="Unassembled WGS sequence"/>
</dbReference>
<gene>
    <name evidence="1" type="ORF">FWILDA_LOCUS17124</name>
</gene>
<proteinExistence type="predicted"/>
<accession>A0A9W4T7G2</accession>
<evidence type="ECO:0000313" key="1">
    <source>
        <dbReference type="EMBL" id="CAI2195533.1"/>
    </source>
</evidence>